<sequence length="268" mass="30186">MARLLSVSLPCAVGHLQFLWWWAMDYAQDGDLTKFDAFDIADAAGWEGNPQVFLDALIQCGIGDGAGFVEHDQYGTMWLHDWNQYGGKLFEERRKNAQRVASHRSKQVTEKAPRGEGNDTPPLRNAHVTRTSPVTLKERRGEESVEKPAASTREDAPAAADAQPPKTVFDPSKPLPVVVENFLSHMPDPPLWRSWLLDELTGREFHSLERYALGVLREKKQQGGLPPSPPRRSSEAPPQRQRRMTHEEAVLDSRRLLTELLTEGDGFE</sequence>
<dbReference type="EMBL" id="JACHGW010000006">
    <property type="protein sequence ID" value="MBB6053259.1"/>
    <property type="molecule type" value="Genomic_DNA"/>
</dbReference>
<keyword evidence="3" id="KW-1185">Reference proteome</keyword>
<accession>A0A7W9SW19</accession>
<dbReference type="RefSeq" id="WP_184203359.1">
    <property type="nucleotide sequence ID" value="NZ_JACHGW010000006.1"/>
</dbReference>
<feature type="compositionally biased region" description="Basic and acidic residues" evidence="1">
    <location>
        <begin position="107"/>
        <end position="117"/>
    </location>
</feature>
<feature type="compositionally biased region" description="Basic and acidic residues" evidence="1">
    <location>
        <begin position="136"/>
        <end position="156"/>
    </location>
</feature>
<name>A0A7W9SW19_ARMRO</name>
<gene>
    <name evidence="2" type="ORF">HNQ39_005093</name>
</gene>
<reference evidence="2 3" key="1">
    <citation type="submission" date="2020-08" db="EMBL/GenBank/DDBJ databases">
        <title>Genomic Encyclopedia of Type Strains, Phase IV (KMG-IV): sequencing the most valuable type-strain genomes for metagenomic binning, comparative biology and taxonomic classification.</title>
        <authorList>
            <person name="Goeker M."/>
        </authorList>
    </citation>
    <scope>NUCLEOTIDE SEQUENCE [LARGE SCALE GENOMIC DNA]</scope>
    <source>
        <strain evidence="2 3">DSM 23562</strain>
    </source>
</reference>
<feature type="region of interest" description="Disordered" evidence="1">
    <location>
        <begin position="218"/>
        <end position="251"/>
    </location>
</feature>
<evidence type="ECO:0000313" key="2">
    <source>
        <dbReference type="EMBL" id="MBB6053259.1"/>
    </source>
</evidence>
<evidence type="ECO:0000313" key="3">
    <source>
        <dbReference type="Proteomes" id="UP000520814"/>
    </source>
</evidence>
<comment type="caution">
    <text evidence="2">The sequence shown here is derived from an EMBL/GenBank/DDBJ whole genome shotgun (WGS) entry which is preliminary data.</text>
</comment>
<protein>
    <submittedName>
        <fullName evidence="2">Uncharacterized protein</fullName>
    </submittedName>
</protein>
<dbReference type="AlphaFoldDB" id="A0A7W9SW19"/>
<organism evidence="2 3">
    <name type="scientific">Armatimonas rosea</name>
    <dbReference type="NCBI Taxonomy" id="685828"/>
    <lineage>
        <taxon>Bacteria</taxon>
        <taxon>Bacillati</taxon>
        <taxon>Armatimonadota</taxon>
        <taxon>Armatimonadia</taxon>
        <taxon>Armatimonadales</taxon>
        <taxon>Armatimonadaceae</taxon>
        <taxon>Armatimonas</taxon>
    </lineage>
</organism>
<evidence type="ECO:0000256" key="1">
    <source>
        <dbReference type="SAM" id="MobiDB-lite"/>
    </source>
</evidence>
<feature type="region of interest" description="Disordered" evidence="1">
    <location>
        <begin position="96"/>
        <end position="172"/>
    </location>
</feature>
<proteinExistence type="predicted"/>
<dbReference type="Proteomes" id="UP000520814">
    <property type="component" value="Unassembled WGS sequence"/>
</dbReference>